<dbReference type="RefSeq" id="XP_039245324.1">
    <property type="nucleotide sequence ID" value="XM_039389390.1"/>
</dbReference>
<feature type="compositionally biased region" description="Pro residues" evidence="1">
    <location>
        <begin position="315"/>
        <end position="350"/>
    </location>
</feature>
<evidence type="ECO:0000313" key="4">
    <source>
        <dbReference type="RefSeq" id="XP_039245324.1"/>
    </source>
</evidence>
<gene>
    <name evidence="4" type="primary">LOC120324842</name>
</gene>
<protein>
    <submittedName>
        <fullName evidence="4">Basic proline-rich protein-like</fullName>
    </submittedName>
</protein>
<sequence>MEIAECRSWCFAPSGRSRPCPAAPCPEHPKRRHSKDKIPAVRINRGRRARSRGGFVVSRICGNPGNAAGWSPTQELCRLCIPWFLHPSSYCIPPRYSNHSSPGISSPQLSHPPRYLIIPPGIEFPSLGVPSPPGYSIPLRGPNSTHFSPRLCIPWLSLPGISSLPGIASPGSRIPPPRPEYSPGSRISLRVPNILLGPKFPPGPKYPPGSRIYRRVPKPPWVPNPLPPPDPGYLPGPESPPDPESPPGPESPTGPEYSPGSRISPRVPNISPGPESPPGPEYPSGSRISRRVPNIPLGPEYPAGSRISPRVPNIPLIPNPPQVPSTPGSRIPPGPDPPSLGAHPVPPHLPIPAGRRIPPGGPVSKAKAKPFLAPAGQPGQRPGAPSEPEPLQAAELPPSRSMARPLLPLLLCGTFSLLLLLLLLLRAAADTGCSLG</sequence>
<keyword evidence="2" id="KW-0472">Membrane</keyword>
<dbReference type="GeneID" id="120324842"/>
<feature type="transmembrane region" description="Helical" evidence="2">
    <location>
        <begin position="406"/>
        <end position="425"/>
    </location>
</feature>
<name>A0A7R5L5K0_9PASS</name>
<keyword evidence="2" id="KW-1133">Transmembrane helix</keyword>
<feature type="region of interest" description="Disordered" evidence="1">
    <location>
        <begin position="223"/>
        <end position="395"/>
    </location>
</feature>
<feature type="compositionally biased region" description="Low complexity" evidence="1">
    <location>
        <begin position="373"/>
        <end position="395"/>
    </location>
</feature>
<keyword evidence="3" id="KW-1185">Reference proteome</keyword>
<reference evidence="4" key="1">
    <citation type="submission" date="2025-08" db="UniProtKB">
        <authorList>
            <consortium name="RefSeq"/>
        </authorList>
    </citation>
    <scope>IDENTIFICATION</scope>
    <source>
        <tissue evidence="4">Muscle</tissue>
    </source>
</reference>
<dbReference type="InParanoid" id="A0A7R5L5K0"/>
<feature type="region of interest" description="Disordered" evidence="1">
    <location>
        <begin position="15"/>
        <end position="35"/>
    </location>
</feature>
<evidence type="ECO:0000256" key="2">
    <source>
        <dbReference type="SAM" id="Phobius"/>
    </source>
</evidence>
<evidence type="ECO:0000313" key="3">
    <source>
        <dbReference type="Proteomes" id="UP000504627"/>
    </source>
</evidence>
<feature type="compositionally biased region" description="Pro residues" evidence="1">
    <location>
        <begin position="223"/>
        <end position="252"/>
    </location>
</feature>
<proteinExistence type="predicted"/>
<organism evidence="3 4">
    <name type="scientific">Pipra filicauda</name>
    <name type="common">Wire-tailed manakin</name>
    <dbReference type="NCBI Taxonomy" id="649802"/>
    <lineage>
        <taxon>Eukaryota</taxon>
        <taxon>Metazoa</taxon>
        <taxon>Chordata</taxon>
        <taxon>Craniata</taxon>
        <taxon>Vertebrata</taxon>
        <taxon>Euteleostomi</taxon>
        <taxon>Archelosauria</taxon>
        <taxon>Archosauria</taxon>
        <taxon>Dinosauria</taxon>
        <taxon>Saurischia</taxon>
        <taxon>Theropoda</taxon>
        <taxon>Coelurosauria</taxon>
        <taxon>Aves</taxon>
        <taxon>Neognathae</taxon>
        <taxon>Neoaves</taxon>
        <taxon>Telluraves</taxon>
        <taxon>Australaves</taxon>
        <taxon>Passeriformes</taxon>
        <taxon>Pipridae</taxon>
        <taxon>Pipra</taxon>
    </lineage>
</organism>
<dbReference type="AlphaFoldDB" id="A0A7R5L5K0"/>
<keyword evidence="2" id="KW-0812">Transmembrane</keyword>
<accession>A0A7R5L5K0</accession>
<dbReference type="Proteomes" id="UP000504627">
    <property type="component" value="Unplaced"/>
</dbReference>
<evidence type="ECO:0000256" key="1">
    <source>
        <dbReference type="SAM" id="MobiDB-lite"/>
    </source>
</evidence>